<dbReference type="SMART" id="SM00409">
    <property type="entry name" value="IG"/>
    <property type="match status" value="1"/>
</dbReference>
<dbReference type="FunFam" id="2.60.40.10:FF:000142">
    <property type="entry name" value="V-set domain-containing T-cell activation inhibitor 1"/>
    <property type="match status" value="1"/>
</dbReference>
<reference evidence="11 12" key="1">
    <citation type="journal article" date="2022" name="G3 (Bethesda)">
        <title>Evaluating Illumina-, Nanopore-, and PacBio-based genome assembly strategies with the bald notothen, Trematomus borchgrevinki.</title>
        <authorList>
            <person name="Rayamajhi N."/>
            <person name="Cheng C.C."/>
            <person name="Catchen J.M."/>
        </authorList>
    </citation>
    <scope>NUCLEOTIDE SEQUENCE [LARGE SCALE GENOMIC DNA]</scope>
    <source>
        <strain evidence="11">AGRC-2024</strain>
    </source>
</reference>
<keyword evidence="5" id="KW-0325">Glycoprotein</keyword>
<feature type="domain" description="Ig-like" evidence="10">
    <location>
        <begin position="142"/>
        <end position="226"/>
    </location>
</feature>
<dbReference type="GO" id="GO:0016020">
    <property type="term" value="C:membrane"/>
    <property type="evidence" value="ECO:0007669"/>
    <property type="project" value="UniProtKB-SubCell"/>
</dbReference>
<dbReference type="AlphaFoldDB" id="A0ABD2GA05"/>
<name>A0ABD2GA05_PAGBO</name>
<evidence type="ECO:0000256" key="8">
    <source>
        <dbReference type="SAM" id="Phobius"/>
    </source>
</evidence>
<dbReference type="PANTHER" id="PTHR24100:SF151">
    <property type="entry name" value="ICOS LIGAND"/>
    <property type="match status" value="1"/>
</dbReference>
<evidence type="ECO:0000256" key="5">
    <source>
        <dbReference type="ARBA" id="ARBA00023180"/>
    </source>
</evidence>
<feature type="domain" description="Ig-like" evidence="10">
    <location>
        <begin position="233"/>
        <end position="317"/>
    </location>
</feature>
<dbReference type="InterPro" id="IPR036179">
    <property type="entry name" value="Ig-like_dom_sf"/>
</dbReference>
<feature type="transmembrane region" description="Helical" evidence="8">
    <location>
        <begin position="329"/>
        <end position="357"/>
    </location>
</feature>
<keyword evidence="8" id="KW-0812">Transmembrane</keyword>
<feature type="signal peptide" evidence="9">
    <location>
        <begin position="1"/>
        <end position="16"/>
    </location>
</feature>
<keyword evidence="2 9" id="KW-0732">Signal</keyword>
<evidence type="ECO:0000256" key="6">
    <source>
        <dbReference type="ARBA" id="ARBA00023319"/>
    </source>
</evidence>
<dbReference type="Pfam" id="PF07686">
    <property type="entry name" value="V-set"/>
    <property type="match status" value="1"/>
</dbReference>
<evidence type="ECO:0000259" key="10">
    <source>
        <dbReference type="PROSITE" id="PS50835"/>
    </source>
</evidence>
<evidence type="ECO:0000256" key="4">
    <source>
        <dbReference type="ARBA" id="ARBA00023157"/>
    </source>
</evidence>
<dbReference type="PROSITE" id="PS50835">
    <property type="entry name" value="IG_LIKE"/>
    <property type="match status" value="3"/>
</dbReference>
<dbReference type="InterPro" id="IPR007110">
    <property type="entry name" value="Ig-like_dom"/>
</dbReference>
<protein>
    <recommendedName>
        <fullName evidence="10">Ig-like domain-containing protein</fullName>
    </recommendedName>
</protein>
<dbReference type="InterPro" id="IPR003599">
    <property type="entry name" value="Ig_sub"/>
</dbReference>
<evidence type="ECO:0000256" key="3">
    <source>
        <dbReference type="ARBA" id="ARBA00023136"/>
    </source>
</evidence>
<dbReference type="Proteomes" id="UP001619887">
    <property type="component" value="Unassembled WGS sequence"/>
</dbReference>
<dbReference type="Pfam" id="PF22705">
    <property type="entry name" value="C2-set_3"/>
    <property type="match status" value="2"/>
</dbReference>
<dbReference type="InterPro" id="IPR013783">
    <property type="entry name" value="Ig-like_fold"/>
</dbReference>
<organism evidence="11 12">
    <name type="scientific">Pagothenia borchgrevinki</name>
    <name type="common">Bald rockcod</name>
    <name type="synonym">Trematomus borchgrevinki</name>
    <dbReference type="NCBI Taxonomy" id="8213"/>
    <lineage>
        <taxon>Eukaryota</taxon>
        <taxon>Metazoa</taxon>
        <taxon>Chordata</taxon>
        <taxon>Craniata</taxon>
        <taxon>Vertebrata</taxon>
        <taxon>Euteleostomi</taxon>
        <taxon>Actinopterygii</taxon>
        <taxon>Neopterygii</taxon>
        <taxon>Teleostei</taxon>
        <taxon>Neoteleostei</taxon>
        <taxon>Acanthomorphata</taxon>
        <taxon>Eupercaria</taxon>
        <taxon>Perciformes</taxon>
        <taxon>Notothenioidei</taxon>
        <taxon>Nototheniidae</taxon>
        <taxon>Pagothenia</taxon>
    </lineage>
</organism>
<dbReference type="SUPFAM" id="SSF48726">
    <property type="entry name" value="Immunoglobulin"/>
    <property type="match status" value="1"/>
</dbReference>
<dbReference type="GO" id="GO:0050863">
    <property type="term" value="P:regulation of T cell activation"/>
    <property type="evidence" value="ECO:0007669"/>
    <property type="project" value="UniProtKB-ARBA"/>
</dbReference>
<reference evidence="11 12" key="2">
    <citation type="journal article" date="2024" name="G3 (Bethesda)">
        <title>The genome of the cryopelagic Antarctic bald notothen, Trematomus borchgrevinki.</title>
        <authorList>
            <person name="Rayamajhi N."/>
            <person name="Rivera-Colon A.G."/>
            <person name="Minhas B.F."/>
            <person name="Cheng C.C."/>
            <person name="Catchen J.M."/>
        </authorList>
    </citation>
    <scope>NUCLEOTIDE SEQUENCE [LARGE SCALE GENOMIC DNA]</scope>
    <source>
        <strain evidence="11">AGRC-2024</strain>
    </source>
</reference>
<dbReference type="InterPro" id="IPR013106">
    <property type="entry name" value="Ig_V-set"/>
</dbReference>
<dbReference type="EMBL" id="JBIYXZ010002080">
    <property type="protein sequence ID" value="KAL3050964.1"/>
    <property type="molecule type" value="Genomic_DNA"/>
</dbReference>
<feature type="chain" id="PRO_5044888327" description="Ig-like domain-containing protein" evidence="9">
    <location>
        <begin position="17"/>
        <end position="487"/>
    </location>
</feature>
<evidence type="ECO:0000256" key="9">
    <source>
        <dbReference type="SAM" id="SignalP"/>
    </source>
</evidence>
<dbReference type="InterPro" id="IPR050504">
    <property type="entry name" value="IgSF_BTN/MOG"/>
</dbReference>
<evidence type="ECO:0000313" key="11">
    <source>
        <dbReference type="EMBL" id="KAL3050964.1"/>
    </source>
</evidence>
<dbReference type="SMART" id="SM00406">
    <property type="entry name" value="IGv"/>
    <property type="match status" value="1"/>
</dbReference>
<proteinExistence type="predicted"/>
<comment type="subcellular location">
    <subcellularLocation>
        <location evidence="1">Membrane</location>
    </subcellularLocation>
</comment>
<gene>
    <name evidence="11" type="ORF">OYC64_001279</name>
</gene>
<keyword evidence="4" id="KW-1015">Disulfide bond</keyword>
<dbReference type="GO" id="GO:1903037">
    <property type="term" value="P:regulation of leukocyte cell-cell adhesion"/>
    <property type="evidence" value="ECO:0007669"/>
    <property type="project" value="UniProtKB-ARBA"/>
</dbReference>
<evidence type="ECO:0000256" key="2">
    <source>
        <dbReference type="ARBA" id="ARBA00022729"/>
    </source>
</evidence>
<dbReference type="Gene3D" id="2.60.40.10">
    <property type="entry name" value="Immunoglobulins"/>
    <property type="match status" value="3"/>
</dbReference>
<keyword evidence="12" id="KW-1185">Reference proteome</keyword>
<feature type="region of interest" description="Disordered" evidence="7">
    <location>
        <begin position="438"/>
        <end position="459"/>
    </location>
</feature>
<evidence type="ECO:0000313" key="12">
    <source>
        <dbReference type="Proteomes" id="UP001619887"/>
    </source>
</evidence>
<comment type="caution">
    <text evidence="11">The sequence shown here is derived from an EMBL/GenBank/DDBJ whole genome shotgun (WGS) entry which is preliminary data.</text>
</comment>
<keyword evidence="3 8" id="KW-0472">Membrane</keyword>
<dbReference type="PANTHER" id="PTHR24100">
    <property type="entry name" value="BUTYROPHILIN"/>
    <property type="match status" value="1"/>
</dbReference>
<feature type="domain" description="Ig-like" evidence="10">
    <location>
        <begin position="24"/>
        <end position="119"/>
    </location>
</feature>
<accession>A0ABD2GA05</accession>
<evidence type="ECO:0000256" key="1">
    <source>
        <dbReference type="ARBA" id="ARBA00004370"/>
    </source>
</evidence>
<dbReference type="InterPro" id="IPR053896">
    <property type="entry name" value="BTN3A2-like_Ig-C"/>
</dbReference>
<keyword evidence="6" id="KW-0393">Immunoglobulin domain</keyword>
<evidence type="ECO:0000256" key="7">
    <source>
        <dbReference type="SAM" id="MobiDB-lite"/>
    </source>
</evidence>
<keyword evidence="8" id="KW-1133">Transmembrane helix</keyword>
<sequence>MCLRALLLAAVLFCSAESSVHISPEKVNVSPVKVNVSAGGIVILPCSFPPKDVFPTVEWSKEDLKKGFVFLFRDNREDLEMKSPLYASRTNLFLEHLKSGNASLRISNVQPADTGTYRCMRMWNNGQQNITKVELFVAVPDPKISVMPLKEGGFTLECEATCWGSDAKINFLDENGKNLTADDPKKGYPRGCFTVQRRVTLQEAASRVTCRVQRADTNETRETQIQLPAVPDPKISVILLKEGGFTLECEATCWGPDAKITFLDENRKNLSADDPKKNVSRGCYTVQRRVTLQEAASRVTCRVQRADTNETRETQIQLPVEEPKSCSHIVLVTIAVIVLVAVAVIVLVTVAVTVLVLRCRSALVDSRWRKCCKTEQSTLTDIKVDNAENETIEKLQTEVAALKSERNKDKETICKLNKDIAQLTEEFAALKQELDEMNQQDGESSHLLPPPKSSSLHKRLSPLINKPSITFGDSTETSVSCFRSKSN</sequence>